<name>A0A6A6CNE4_ZASCE</name>
<dbReference type="Proteomes" id="UP000799537">
    <property type="component" value="Unassembled WGS sequence"/>
</dbReference>
<feature type="region of interest" description="Disordered" evidence="1">
    <location>
        <begin position="1"/>
        <end position="22"/>
    </location>
</feature>
<evidence type="ECO:0000313" key="2">
    <source>
        <dbReference type="EMBL" id="KAF2167748.1"/>
    </source>
</evidence>
<proteinExistence type="predicted"/>
<sequence>MEGSLRGDEITPAVSCSPQSETTSITSSIAAHRYENGRRYAGYKDGEYWAPNDEDQNDQLDIAHHIWNLLLDGKLHLAPLKKDTCHEVLDLGTGTGIWAMDFADEHPAASVVGTDLTPIQPHWTPPNCRFEIDDCTQPWTFPENHFDFIHVRCLYGSISDWPELYARIWKHLKPGGWFEQVEYSVDWRTDDDSIPAGHIFREASANYIAAGEKMGRTFRIWEMQKELIDAAGFVRTEESKFKMPLGPWAADRKLKEIGRWHLLEAYQGIEGWTMALYTRVLGWSYEEVQVFLAKVREGFKNRKIHSYTSGSIVYGQKPLQATTA</sequence>
<dbReference type="GO" id="GO:0008168">
    <property type="term" value="F:methyltransferase activity"/>
    <property type="evidence" value="ECO:0007669"/>
    <property type="project" value="TreeGrafter"/>
</dbReference>
<keyword evidence="3" id="KW-1185">Reference proteome</keyword>
<organism evidence="2 3">
    <name type="scientific">Zasmidium cellare ATCC 36951</name>
    <dbReference type="NCBI Taxonomy" id="1080233"/>
    <lineage>
        <taxon>Eukaryota</taxon>
        <taxon>Fungi</taxon>
        <taxon>Dikarya</taxon>
        <taxon>Ascomycota</taxon>
        <taxon>Pezizomycotina</taxon>
        <taxon>Dothideomycetes</taxon>
        <taxon>Dothideomycetidae</taxon>
        <taxon>Mycosphaerellales</taxon>
        <taxon>Mycosphaerellaceae</taxon>
        <taxon>Zasmidium</taxon>
    </lineage>
</organism>
<evidence type="ECO:0000313" key="3">
    <source>
        <dbReference type="Proteomes" id="UP000799537"/>
    </source>
</evidence>
<dbReference type="PANTHER" id="PTHR43591:SF10">
    <property type="entry name" value="ABC TRANSMEMBRANE TYPE-1 DOMAIN-CONTAINING PROTEIN-RELATED"/>
    <property type="match status" value="1"/>
</dbReference>
<accession>A0A6A6CNE4</accession>
<protein>
    <recommendedName>
        <fullName evidence="4">Methyltransferase domain-containing protein</fullName>
    </recommendedName>
</protein>
<dbReference type="AlphaFoldDB" id="A0A6A6CNE4"/>
<dbReference type="PANTHER" id="PTHR43591">
    <property type="entry name" value="METHYLTRANSFERASE"/>
    <property type="match status" value="1"/>
</dbReference>
<dbReference type="SUPFAM" id="SSF53335">
    <property type="entry name" value="S-adenosyl-L-methionine-dependent methyltransferases"/>
    <property type="match status" value="1"/>
</dbReference>
<dbReference type="EMBL" id="ML993592">
    <property type="protein sequence ID" value="KAF2167748.1"/>
    <property type="molecule type" value="Genomic_DNA"/>
</dbReference>
<dbReference type="Gene3D" id="3.40.50.150">
    <property type="entry name" value="Vaccinia Virus protein VP39"/>
    <property type="match status" value="1"/>
</dbReference>
<dbReference type="OrthoDB" id="3621619at2759"/>
<evidence type="ECO:0008006" key="4">
    <source>
        <dbReference type="Google" id="ProtNLM"/>
    </source>
</evidence>
<dbReference type="CDD" id="cd02440">
    <property type="entry name" value="AdoMet_MTases"/>
    <property type="match status" value="1"/>
</dbReference>
<dbReference type="RefSeq" id="XP_033668637.1">
    <property type="nucleotide sequence ID" value="XM_033816697.1"/>
</dbReference>
<gene>
    <name evidence="2" type="ORF">M409DRAFT_65855</name>
</gene>
<dbReference type="InterPro" id="IPR029063">
    <property type="entry name" value="SAM-dependent_MTases_sf"/>
</dbReference>
<evidence type="ECO:0000256" key="1">
    <source>
        <dbReference type="SAM" id="MobiDB-lite"/>
    </source>
</evidence>
<dbReference type="GeneID" id="54569969"/>
<reference evidence="2" key="1">
    <citation type="journal article" date="2020" name="Stud. Mycol.">
        <title>101 Dothideomycetes genomes: a test case for predicting lifestyles and emergence of pathogens.</title>
        <authorList>
            <person name="Haridas S."/>
            <person name="Albert R."/>
            <person name="Binder M."/>
            <person name="Bloem J."/>
            <person name="Labutti K."/>
            <person name="Salamov A."/>
            <person name="Andreopoulos B."/>
            <person name="Baker S."/>
            <person name="Barry K."/>
            <person name="Bills G."/>
            <person name="Bluhm B."/>
            <person name="Cannon C."/>
            <person name="Castanera R."/>
            <person name="Culley D."/>
            <person name="Daum C."/>
            <person name="Ezra D."/>
            <person name="Gonzalez J."/>
            <person name="Henrissat B."/>
            <person name="Kuo A."/>
            <person name="Liang C."/>
            <person name="Lipzen A."/>
            <person name="Lutzoni F."/>
            <person name="Magnuson J."/>
            <person name="Mondo S."/>
            <person name="Nolan M."/>
            <person name="Ohm R."/>
            <person name="Pangilinan J."/>
            <person name="Park H.-J."/>
            <person name="Ramirez L."/>
            <person name="Alfaro M."/>
            <person name="Sun H."/>
            <person name="Tritt A."/>
            <person name="Yoshinaga Y."/>
            <person name="Zwiers L.-H."/>
            <person name="Turgeon B."/>
            <person name="Goodwin S."/>
            <person name="Spatafora J."/>
            <person name="Crous P."/>
            <person name="Grigoriev I."/>
        </authorList>
    </citation>
    <scope>NUCLEOTIDE SEQUENCE</scope>
    <source>
        <strain evidence="2">ATCC 36951</strain>
    </source>
</reference>
<dbReference type="Pfam" id="PF13489">
    <property type="entry name" value="Methyltransf_23"/>
    <property type="match status" value="1"/>
</dbReference>